<dbReference type="InterPro" id="IPR025883">
    <property type="entry name" value="Cadherin-like_domain"/>
</dbReference>
<organism evidence="4 5">
    <name type="scientific">Mucilaginibacter panaciglaebae</name>
    <dbReference type="NCBI Taxonomy" id="502331"/>
    <lineage>
        <taxon>Bacteria</taxon>
        <taxon>Pseudomonadati</taxon>
        <taxon>Bacteroidota</taxon>
        <taxon>Sphingobacteriia</taxon>
        <taxon>Sphingobacteriales</taxon>
        <taxon>Sphingobacteriaceae</taxon>
        <taxon>Mucilaginibacter</taxon>
    </lineage>
</organism>
<name>A0ABP7X2E0_9SPHI</name>
<dbReference type="InterPro" id="IPR036116">
    <property type="entry name" value="FN3_sf"/>
</dbReference>
<dbReference type="InterPro" id="IPR026341">
    <property type="entry name" value="T9SS_type_B"/>
</dbReference>
<proteinExistence type="predicted"/>
<feature type="chain" id="PRO_5046063386" description="Fibronectin type-III domain-containing protein" evidence="2">
    <location>
        <begin position="32"/>
        <end position="2933"/>
    </location>
</feature>
<dbReference type="Gene3D" id="2.60.40.10">
    <property type="entry name" value="Immunoglobulins"/>
    <property type="match status" value="1"/>
</dbReference>
<dbReference type="SMART" id="SM00060">
    <property type="entry name" value="FN3"/>
    <property type="match status" value="1"/>
</dbReference>
<dbReference type="Proteomes" id="UP001500841">
    <property type="component" value="Unassembled WGS sequence"/>
</dbReference>
<evidence type="ECO:0000259" key="3">
    <source>
        <dbReference type="PROSITE" id="PS50853"/>
    </source>
</evidence>
<comment type="caution">
    <text evidence="4">The sequence shown here is derived from an EMBL/GenBank/DDBJ whole genome shotgun (WGS) entry which is preliminary data.</text>
</comment>
<evidence type="ECO:0000313" key="5">
    <source>
        <dbReference type="Proteomes" id="UP001500841"/>
    </source>
</evidence>
<gene>
    <name evidence="4" type="ORF">GCM10022392_30120</name>
</gene>
<dbReference type="SUPFAM" id="SSF49265">
    <property type="entry name" value="Fibronectin type III"/>
    <property type="match status" value="1"/>
</dbReference>
<dbReference type="Gene3D" id="3.30.160.710">
    <property type="match status" value="2"/>
</dbReference>
<dbReference type="EMBL" id="BAABCV010000011">
    <property type="protein sequence ID" value="GAA4102880.1"/>
    <property type="molecule type" value="Genomic_DNA"/>
</dbReference>
<feature type="region of interest" description="Disordered" evidence="1">
    <location>
        <begin position="394"/>
        <end position="417"/>
    </location>
</feature>
<evidence type="ECO:0000256" key="1">
    <source>
        <dbReference type="SAM" id="MobiDB-lite"/>
    </source>
</evidence>
<feature type="signal peptide" evidence="2">
    <location>
        <begin position="1"/>
        <end position="31"/>
    </location>
</feature>
<sequence>MNVNDLFTKKRNWTSALVQVAVMAGSFSASAATNAYYARRRGSYSGGKNQSYLVDSGLGNISGNLLWHKQNKISFKPISAVRDVTINKAGRQELLIVDRNIRDYRNISKLARPGVEVVEIPQQVNGVDFILKTLANYQNLNIVHLFAHANAGKLLFGNTLVDSKVLESHPEFTHAIDYAIKPGGQILLHGHDLAKGSAGEPLQLFRNKAYAANLLASSDYTVTTNLDTGADATFGADEATDLADGSGLSLREALHWAQDGDQINFNASMTISLASGELVISKGVIIDGDLNNDGVPDVTVDAGYNSRVINVTSGNVTLDGLTIQHGLLSGAGANKGLPGGSSFGAGISNAGTLTLMNVTVANNYATSGGGSLAVSSYAGGGGGGGGGVGSIGGATGGTTGSGPHTYSGQAGGSGSGGNGGSYNGSTFVGHGGTSAGGGAGGSGGGYANGGAGGTATIGSTKIGGGGGGSGWQYAGTAGGNAAGAIYNSGTIFVLGSSAITNNGAAAGGGGGGNNGGAGGIAAGGIWNTNGSSVYMTSAAYSAMTGNAAAGGYGGTARSGGGGTNGATGAANAKIYNDSGTVDTNFIISTITSATYDANTGILNVTGTNMTTGDTIAPTKLTVTGQSGQSYTLTSANVAASSGTSFSITLNAADKLAINGLLNKNGTTAVDTTTFSLAASAGWDVTAAAHAVADISGNGITVSNVSSPTITSATYDASTHVLTVAGTGLVKTVGANNDITVSKLTLTGEGGTTYYTLTTSNVDITSATSFSVTLNTTDRGQVEQMLNKNGTASTSGTTYNLAAADDWDSVINNTDISVSTSGITTSNVAVPAITSATYDASTGSLTVTGTGFLTLSGATNDIVANKFTFTGEGGATYTLTDSGNSEITSGTSFTLNLSATDKAAINQMLNKNGTSSTSGTTYNLAAGEDWAAGANAAVVTADVTGNGITVSNVAVPAISSATYDASTGSLTVTGTGFLTLSGAINDIVANKFTFTGEGGATYTLTDSGNSEITSGTSFTLNLSATDKAGVAQLMNKNGTSSTSGTTYNLAAAEDWAAGANAAVVTADVTGNGITTSNVAVPAITSATYDASTGSLTVTGTGFLSLNGATNDIVANKFTLTGEGGATYTLTDSGNSEITSGTSFTLNLSATDKAGVAQLMNKNGTSSTSGTTYNLAAAEDWAAGANAAVTVVDATGNGITVSNVAVPAITSATYDASTGSLTVTGTGFLSLSGATNDIVANKFTLTGEGGATYTLTDSGNSEITSGTSFTLNLSATDKAGVAQLMNKNGTSSTSGTTYNLAAAEDWAAGANAAVVTADVTGNGITTSNVAVPAITSATYDASTGSLTVTGTGFLSLNGATNDIVANKFTFTGEGGATYTLTDSGNSEITSGTSFTLNLSATDKAAINQMLNKNGTSSTSGTTYNLAAGEDWAAGANAAVVTADVTGNGITVSNVAVPAISSATYDASTGSLTVTGTGFLTLSGAINDIVANKFTFTGEGGATYTLTDSGNSEITSGTSFTLNLSATDKAGLIATLNKNGTSSKGGTTYNLAAAEDWAAGADAAVVVADVTGNGITVSNADETPPTLAITSDKSALKAGETATITFTFSEDPGATFTWDGTSGDVTVSGGTLAAISGTGLTRTATFTPTADTNGGTASITVSAGAYTDATGNDGGAGTTPSLSFDTKVPTLAITSNKSALKAGETATITFTFSEDPGATFTWDGSLGDVTVSGGTLSATSGTGLTRTAVFTPSTNTNSGTASITVSAGAYTDAAGNDGEAGTTPSLNFDTKVPTLAITSNKSALKAGETATITFTFSEDPGATFTWDGSSGDVTVSGGTLAAISGTGLTRTAVFTPSTNTNSGTASITVSAGAYTDAAGNDGGAGTTPSLNFDTKVPTLAITSNKSALKAGETATITFTFNEDPGATFTWDGSLGDVTVSGGILSAISGTGLTRTAVFTPSTNMNGGTASITVSAGTYTDAAGNDGEAGTTPSLSFDTQAPTLTTAVIASNNASTSKAKVGDVVTISFTSSEAVASPTVTIGGQSAAVSNTSGNDWTATYTLTSTVTEGTLPFSVSFTDIAGNDGTNVTATTNSSLVVFDKTAPSTPTDLAATHTDQQIVLNWSTNNEADLQGYKIYQGTSVNPTTLLTTISAGTTTYTNTGLMNGSTYYYRISAVDNTGNESTLSANVSDAAKGVQTITFNALADATYGDLPITLSASASSALTVAYTSSNTAVATVSGNTVTIIGVGTTNITASQAGNGTYEAATNVSRTLTVNAKAIAVTVDPKAKTYGDNDPEFTYQITSGALVGTDAFTGAPTRDAGEDVGSYAIKQGTLALNNNYTLTYTGANLSIGRKAITVTANALNKTYGDADPALSYQITAGALIGTDVFTGSLTRDAGEDVGNYAIKQNTLTLNNNYTLTYAGANLSIAHKAITVTAGAKSKTYGDADPQLTYQITSGTLAGTDAFTGSLTRDAGENVGSYAIKQGTLALNNNYTLTYTGAQLAIGKKAIAVTAAAKSKAYGATDPALTYTYTPNLISGDSFSGSLTRNVGEDVGNYAINLGTLALNSNYSLTYTGANLSISNATLTVTVQNQNKIYGDVNPTLTVSYSGFVNGDTEANLTSQATVTTTATTASAVGTYAITAGSAVMPGYNITYIPGVLTVNKAVLNVTAEDKSRDYGQDNPPLTVTYSGFVNGDTEAGLSTQATAITNATTNSAPGKYAIIARGAESSNYTLTYSSGTLTIMPLTNAVMTDLKISSGNLSPAFSSSVTQYAVSVSHLTDRITFTPTTDPTDVITINGNVTDNGNNSAPVMLSTGNNNITIVVTAQDGTTKQTYTVTVYRALPPAEIVPTNILSPNGDGKNDTWVVKDIKLYPNNKVTIYDRAGREVYSKRGYDNGWDGTLNGAPLAQGTYYYIIDLGSGSASIKGFITILKAQ</sequence>
<reference evidence="5" key="1">
    <citation type="journal article" date="2019" name="Int. J. Syst. Evol. Microbiol.">
        <title>The Global Catalogue of Microorganisms (GCM) 10K type strain sequencing project: providing services to taxonomists for standard genome sequencing and annotation.</title>
        <authorList>
            <consortium name="The Broad Institute Genomics Platform"/>
            <consortium name="The Broad Institute Genome Sequencing Center for Infectious Disease"/>
            <person name="Wu L."/>
            <person name="Ma J."/>
        </authorList>
    </citation>
    <scope>NUCLEOTIDE SEQUENCE [LARGE SCALE GENOMIC DNA]</scope>
    <source>
        <strain evidence="5">JCM 17085</strain>
    </source>
</reference>
<dbReference type="RefSeq" id="WP_345106319.1">
    <property type="nucleotide sequence ID" value="NZ_BAABCV010000011.1"/>
</dbReference>
<feature type="domain" description="Fibronectin type-III" evidence="3">
    <location>
        <begin position="2100"/>
        <end position="2193"/>
    </location>
</feature>
<dbReference type="CDD" id="cd00063">
    <property type="entry name" value="FN3"/>
    <property type="match status" value="1"/>
</dbReference>
<dbReference type="Pfam" id="PF00041">
    <property type="entry name" value="fn3"/>
    <property type="match status" value="1"/>
</dbReference>
<dbReference type="InterPro" id="IPR013783">
    <property type="entry name" value="Ig-like_fold"/>
</dbReference>
<evidence type="ECO:0000313" key="4">
    <source>
        <dbReference type="EMBL" id="GAA4102880.1"/>
    </source>
</evidence>
<dbReference type="Pfam" id="PF18676">
    <property type="entry name" value="MBG_2"/>
    <property type="match status" value="6"/>
</dbReference>
<dbReference type="Pfam" id="PF14252">
    <property type="entry name" value="DUF4347"/>
    <property type="match status" value="1"/>
</dbReference>
<dbReference type="InterPro" id="IPR008964">
    <property type="entry name" value="Invasin/intimin_cell_adhesion"/>
</dbReference>
<protein>
    <recommendedName>
        <fullName evidence="3">Fibronectin type-III domain-containing protein</fullName>
    </recommendedName>
</protein>
<dbReference type="InterPro" id="IPR041286">
    <property type="entry name" value="MBG_2"/>
</dbReference>
<dbReference type="InterPro" id="IPR025592">
    <property type="entry name" value="DUF4347"/>
</dbReference>
<dbReference type="Pfam" id="PF13585">
    <property type="entry name" value="CHU_C"/>
    <property type="match status" value="1"/>
</dbReference>
<dbReference type="InterPro" id="IPR003961">
    <property type="entry name" value="FN3_dom"/>
</dbReference>
<dbReference type="NCBIfam" id="TIGR04131">
    <property type="entry name" value="Bac_Flav_CTERM"/>
    <property type="match status" value="1"/>
</dbReference>
<dbReference type="InterPro" id="IPR044048">
    <property type="entry name" value="Big_12"/>
</dbReference>
<accession>A0ABP7X2E0</accession>
<keyword evidence="2" id="KW-0732">Signal</keyword>
<dbReference type="Pfam" id="PF12733">
    <property type="entry name" value="Cadherin-like"/>
    <property type="match status" value="1"/>
</dbReference>
<keyword evidence="5" id="KW-1185">Reference proteome</keyword>
<dbReference type="PROSITE" id="PS50853">
    <property type="entry name" value="FN3"/>
    <property type="match status" value="1"/>
</dbReference>
<dbReference type="SUPFAM" id="SSF49373">
    <property type="entry name" value="Invasin/intimin cell-adhesion fragments"/>
    <property type="match status" value="1"/>
</dbReference>
<dbReference type="Pfam" id="PF19078">
    <property type="entry name" value="Big_12"/>
    <property type="match status" value="4"/>
</dbReference>
<evidence type="ECO:0000256" key="2">
    <source>
        <dbReference type="SAM" id="SignalP"/>
    </source>
</evidence>